<dbReference type="GO" id="GO:0016020">
    <property type="term" value="C:membrane"/>
    <property type="evidence" value="ECO:0007669"/>
    <property type="project" value="UniProtKB-SubCell"/>
</dbReference>
<proteinExistence type="predicted"/>
<dbReference type="GO" id="GO:0046872">
    <property type="term" value="F:metal ion binding"/>
    <property type="evidence" value="ECO:0007669"/>
    <property type="project" value="UniProtKB-KW"/>
</dbReference>
<dbReference type="InterPro" id="IPR036909">
    <property type="entry name" value="Cyt_c-like_dom_sf"/>
</dbReference>
<dbReference type="AlphaFoldDB" id="A0A381WN73"/>
<accession>A0A381WN73</accession>
<dbReference type="Pfam" id="PF02167">
    <property type="entry name" value="Cytochrom_C1"/>
    <property type="match status" value="1"/>
</dbReference>
<keyword evidence="3 8" id="KW-0812">Transmembrane</keyword>
<sequence>MFVVSSGLVVGASEGNKEDNFLAAKNDVSDLNSLQRGARNFFNYCAGCHSLKFIRYNQIAQDLALDESQLIQNLIFTQAKAEDPVTTNMLPADSSRWFGKTPPDLSLITRSRGEDQVYNFLRMFYEDLNSPTGTDNKILPGTSMPNVLWLVQEQSNEKEFDQFTLDIVNFLDYVSEPNQSERKRIGIWVILFLLIFLAFSYGLYKDIWKEVH</sequence>
<evidence type="ECO:0000256" key="8">
    <source>
        <dbReference type="SAM" id="Phobius"/>
    </source>
</evidence>
<comment type="subcellular location">
    <subcellularLocation>
        <location evidence="1">Membrane</location>
    </subcellularLocation>
</comment>
<evidence type="ECO:0000313" key="9">
    <source>
        <dbReference type="EMBL" id="SVA53333.1"/>
    </source>
</evidence>
<evidence type="ECO:0008006" key="10">
    <source>
        <dbReference type="Google" id="ProtNLM"/>
    </source>
</evidence>
<dbReference type="PANTHER" id="PTHR10266:SF3">
    <property type="entry name" value="CYTOCHROME C1, HEME PROTEIN, MITOCHONDRIAL"/>
    <property type="match status" value="1"/>
</dbReference>
<keyword evidence="4" id="KW-0479">Metal-binding</keyword>
<keyword evidence="5 8" id="KW-1133">Transmembrane helix</keyword>
<dbReference type="Gene3D" id="1.20.5.100">
    <property type="entry name" value="Cytochrome c1, transmembrane anchor, C-terminal"/>
    <property type="match status" value="1"/>
</dbReference>
<reference evidence="9" key="1">
    <citation type="submission" date="2018-05" db="EMBL/GenBank/DDBJ databases">
        <authorList>
            <person name="Lanie J.A."/>
            <person name="Ng W.-L."/>
            <person name="Kazmierczak K.M."/>
            <person name="Andrzejewski T.M."/>
            <person name="Davidsen T.M."/>
            <person name="Wayne K.J."/>
            <person name="Tettelin H."/>
            <person name="Glass J.I."/>
            <person name="Rusch D."/>
            <person name="Podicherti R."/>
            <person name="Tsui H.-C.T."/>
            <person name="Winkler M.E."/>
        </authorList>
    </citation>
    <scope>NUCLEOTIDE SEQUENCE</scope>
</reference>
<evidence type="ECO:0000256" key="4">
    <source>
        <dbReference type="ARBA" id="ARBA00022723"/>
    </source>
</evidence>
<gene>
    <name evidence="9" type="ORF">METZ01_LOCUS106187</name>
</gene>
<dbReference type="EMBL" id="UINC01012181">
    <property type="protein sequence ID" value="SVA53333.1"/>
    <property type="molecule type" value="Genomic_DNA"/>
</dbReference>
<dbReference type="Gene3D" id="1.10.760.10">
    <property type="entry name" value="Cytochrome c-like domain"/>
    <property type="match status" value="1"/>
</dbReference>
<protein>
    <recommendedName>
        <fullName evidence="10">Cytochrome c domain-containing protein</fullName>
    </recommendedName>
</protein>
<evidence type="ECO:0000256" key="7">
    <source>
        <dbReference type="ARBA" id="ARBA00023136"/>
    </source>
</evidence>
<evidence type="ECO:0000256" key="1">
    <source>
        <dbReference type="ARBA" id="ARBA00004370"/>
    </source>
</evidence>
<keyword evidence="6" id="KW-0408">Iron</keyword>
<evidence type="ECO:0000256" key="2">
    <source>
        <dbReference type="ARBA" id="ARBA00022617"/>
    </source>
</evidence>
<keyword evidence="7 8" id="KW-0472">Membrane</keyword>
<dbReference type="SUPFAM" id="SSF46626">
    <property type="entry name" value="Cytochrome c"/>
    <property type="match status" value="1"/>
</dbReference>
<dbReference type="PANTHER" id="PTHR10266">
    <property type="entry name" value="CYTOCHROME C1"/>
    <property type="match status" value="1"/>
</dbReference>
<evidence type="ECO:0000256" key="6">
    <source>
        <dbReference type="ARBA" id="ARBA00023004"/>
    </source>
</evidence>
<dbReference type="GO" id="GO:0020037">
    <property type="term" value="F:heme binding"/>
    <property type="evidence" value="ECO:0007669"/>
    <property type="project" value="InterPro"/>
</dbReference>
<feature type="transmembrane region" description="Helical" evidence="8">
    <location>
        <begin position="185"/>
        <end position="204"/>
    </location>
</feature>
<dbReference type="InterPro" id="IPR002326">
    <property type="entry name" value="Cyt_c1"/>
</dbReference>
<keyword evidence="2" id="KW-0349">Heme</keyword>
<evidence type="ECO:0000256" key="3">
    <source>
        <dbReference type="ARBA" id="ARBA00022692"/>
    </source>
</evidence>
<organism evidence="9">
    <name type="scientific">marine metagenome</name>
    <dbReference type="NCBI Taxonomy" id="408172"/>
    <lineage>
        <taxon>unclassified sequences</taxon>
        <taxon>metagenomes</taxon>
        <taxon>ecological metagenomes</taxon>
    </lineage>
</organism>
<evidence type="ECO:0000256" key="5">
    <source>
        <dbReference type="ARBA" id="ARBA00022989"/>
    </source>
</evidence>
<dbReference type="GO" id="GO:0009055">
    <property type="term" value="F:electron transfer activity"/>
    <property type="evidence" value="ECO:0007669"/>
    <property type="project" value="InterPro"/>
</dbReference>
<name>A0A381WN73_9ZZZZ</name>